<organism evidence="2 3">
    <name type="scientific">Tulasnella calospora MUT 4182</name>
    <dbReference type="NCBI Taxonomy" id="1051891"/>
    <lineage>
        <taxon>Eukaryota</taxon>
        <taxon>Fungi</taxon>
        <taxon>Dikarya</taxon>
        <taxon>Basidiomycota</taxon>
        <taxon>Agaricomycotina</taxon>
        <taxon>Agaricomycetes</taxon>
        <taxon>Cantharellales</taxon>
        <taxon>Tulasnellaceae</taxon>
        <taxon>Tulasnella</taxon>
    </lineage>
</organism>
<proteinExistence type="predicted"/>
<dbReference type="AlphaFoldDB" id="A0A0C3QHM1"/>
<evidence type="ECO:0000313" key="3">
    <source>
        <dbReference type="Proteomes" id="UP000054248"/>
    </source>
</evidence>
<gene>
    <name evidence="2" type="ORF">M407DRAFT_8495</name>
</gene>
<evidence type="ECO:0000313" key="2">
    <source>
        <dbReference type="EMBL" id="KIO25279.1"/>
    </source>
</evidence>
<feature type="compositionally biased region" description="Basic and acidic residues" evidence="1">
    <location>
        <begin position="45"/>
        <end position="63"/>
    </location>
</feature>
<reference evidence="2 3" key="1">
    <citation type="submission" date="2014-04" db="EMBL/GenBank/DDBJ databases">
        <authorList>
            <consortium name="DOE Joint Genome Institute"/>
            <person name="Kuo A."/>
            <person name="Girlanda M."/>
            <person name="Perotto S."/>
            <person name="Kohler A."/>
            <person name="Nagy L.G."/>
            <person name="Floudas D."/>
            <person name="Copeland A."/>
            <person name="Barry K.W."/>
            <person name="Cichocki N."/>
            <person name="Veneault-Fourrey C."/>
            <person name="LaButti K."/>
            <person name="Lindquist E.A."/>
            <person name="Lipzen A."/>
            <person name="Lundell T."/>
            <person name="Morin E."/>
            <person name="Murat C."/>
            <person name="Sun H."/>
            <person name="Tunlid A."/>
            <person name="Henrissat B."/>
            <person name="Grigoriev I.V."/>
            <person name="Hibbett D.S."/>
            <person name="Martin F."/>
            <person name="Nordberg H.P."/>
            <person name="Cantor M.N."/>
            <person name="Hua S.X."/>
        </authorList>
    </citation>
    <scope>NUCLEOTIDE SEQUENCE [LARGE SCALE GENOMIC DNA]</scope>
    <source>
        <strain evidence="2 3">MUT 4182</strain>
    </source>
</reference>
<name>A0A0C3QHM1_9AGAM</name>
<dbReference type="Proteomes" id="UP000054248">
    <property type="component" value="Unassembled WGS sequence"/>
</dbReference>
<dbReference type="EMBL" id="KN823045">
    <property type="protein sequence ID" value="KIO25279.1"/>
    <property type="molecule type" value="Genomic_DNA"/>
</dbReference>
<reference evidence="3" key="2">
    <citation type="submission" date="2015-01" db="EMBL/GenBank/DDBJ databases">
        <title>Evolutionary Origins and Diversification of the Mycorrhizal Mutualists.</title>
        <authorList>
            <consortium name="DOE Joint Genome Institute"/>
            <consortium name="Mycorrhizal Genomics Consortium"/>
            <person name="Kohler A."/>
            <person name="Kuo A."/>
            <person name="Nagy L.G."/>
            <person name="Floudas D."/>
            <person name="Copeland A."/>
            <person name="Barry K.W."/>
            <person name="Cichocki N."/>
            <person name="Veneault-Fourrey C."/>
            <person name="LaButti K."/>
            <person name="Lindquist E.A."/>
            <person name="Lipzen A."/>
            <person name="Lundell T."/>
            <person name="Morin E."/>
            <person name="Murat C."/>
            <person name="Riley R."/>
            <person name="Ohm R."/>
            <person name="Sun H."/>
            <person name="Tunlid A."/>
            <person name="Henrissat B."/>
            <person name="Grigoriev I.V."/>
            <person name="Hibbett D.S."/>
            <person name="Martin F."/>
        </authorList>
    </citation>
    <scope>NUCLEOTIDE SEQUENCE [LARGE SCALE GENOMIC DNA]</scope>
    <source>
        <strain evidence="3">MUT 4182</strain>
    </source>
</reference>
<dbReference type="HOGENOM" id="CLU_1385080_0_0_1"/>
<protein>
    <submittedName>
        <fullName evidence="2">Uncharacterized protein</fullName>
    </submittedName>
</protein>
<keyword evidence="3" id="KW-1185">Reference proteome</keyword>
<evidence type="ECO:0000256" key="1">
    <source>
        <dbReference type="SAM" id="MobiDB-lite"/>
    </source>
</evidence>
<accession>A0A0C3QHM1</accession>
<sequence>MMLRDDVVGRVIVVDRVSEIPVPVGKLNVGVPVGAENDSECVSDGWEKENVGNPDGAEKEKVGNPDGIGNVKVGAPDGTGKENDGVLEPPGGGKENDWGTGAARVPARAANGAKRKSFMVERNSRGCLGFGESELLKDEEEHRDSLLYTSEKLSKAIQRQGHLEPPTKQASEIQNKTIEELEQIQTNISDVTRPLRG</sequence>
<feature type="region of interest" description="Disordered" evidence="1">
    <location>
        <begin position="36"/>
        <end position="100"/>
    </location>
</feature>